<keyword evidence="1" id="KW-1133">Transmembrane helix</keyword>
<sequence length="53" mass="6663">MPIFMIIDVRFFMDSLCKWLGFLLLIYIFPQHLFYQKTFTLYIDYIYKSKIKR</sequence>
<proteinExistence type="predicted"/>
<reference evidence="3" key="1">
    <citation type="submission" date="2012-02" db="EMBL/GenBank/DDBJ databases">
        <title>The complete genome of Echinicola vietnamensis DSM 17526.</title>
        <authorList>
            <person name="Lucas S."/>
            <person name="Copeland A."/>
            <person name="Lapidus A."/>
            <person name="Glavina del Rio T."/>
            <person name="Dalin E."/>
            <person name="Tice H."/>
            <person name="Bruce D."/>
            <person name="Goodwin L."/>
            <person name="Pitluck S."/>
            <person name="Peters L."/>
            <person name="Ovchinnikova G."/>
            <person name="Teshima H."/>
            <person name="Kyrpides N."/>
            <person name="Mavromatis K."/>
            <person name="Ivanova N."/>
            <person name="Brettin T."/>
            <person name="Detter J.C."/>
            <person name="Han C."/>
            <person name="Larimer F."/>
            <person name="Land M."/>
            <person name="Hauser L."/>
            <person name="Markowitz V."/>
            <person name="Cheng J.-F."/>
            <person name="Hugenholtz P."/>
            <person name="Woyke T."/>
            <person name="Wu D."/>
            <person name="Brambilla E."/>
            <person name="Klenk H.-P."/>
            <person name="Eisen J.A."/>
        </authorList>
    </citation>
    <scope>NUCLEOTIDE SEQUENCE [LARGE SCALE GENOMIC DNA]</scope>
    <source>
        <strain evidence="3">DSM 17526 / LMG 23754 / KMM 6221</strain>
    </source>
</reference>
<name>L0G1R9_ECHVK</name>
<organism evidence="2 3">
    <name type="scientific">Echinicola vietnamensis (strain DSM 17526 / LMG 23754 / KMM 6221)</name>
    <dbReference type="NCBI Taxonomy" id="926556"/>
    <lineage>
        <taxon>Bacteria</taxon>
        <taxon>Pseudomonadati</taxon>
        <taxon>Bacteroidota</taxon>
        <taxon>Cytophagia</taxon>
        <taxon>Cytophagales</taxon>
        <taxon>Cyclobacteriaceae</taxon>
        <taxon>Echinicola</taxon>
    </lineage>
</organism>
<dbReference type="HOGENOM" id="CLU_3061020_0_0_10"/>
<keyword evidence="1" id="KW-0812">Transmembrane</keyword>
<dbReference type="KEGG" id="evi:Echvi_3020"/>
<protein>
    <submittedName>
        <fullName evidence="2">Uncharacterized protein</fullName>
    </submittedName>
</protein>
<evidence type="ECO:0000313" key="3">
    <source>
        <dbReference type="Proteomes" id="UP000010796"/>
    </source>
</evidence>
<dbReference type="EMBL" id="CP003346">
    <property type="protein sequence ID" value="AGA79258.1"/>
    <property type="molecule type" value="Genomic_DNA"/>
</dbReference>
<evidence type="ECO:0000313" key="2">
    <source>
        <dbReference type="EMBL" id="AGA79258.1"/>
    </source>
</evidence>
<keyword evidence="3" id="KW-1185">Reference proteome</keyword>
<gene>
    <name evidence="2" type="ordered locus">Echvi_3020</name>
</gene>
<dbReference type="Proteomes" id="UP000010796">
    <property type="component" value="Chromosome"/>
</dbReference>
<dbReference type="STRING" id="926556.Echvi_3020"/>
<keyword evidence="1" id="KW-0472">Membrane</keyword>
<evidence type="ECO:0000256" key="1">
    <source>
        <dbReference type="SAM" id="Phobius"/>
    </source>
</evidence>
<accession>L0G1R9</accession>
<feature type="transmembrane region" description="Helical" evidence="1">
    <location>
        <begin position="12"/>
        <end position="29"/>
    </location>
</feature>
<dbReference type="AlphaFoldDB" id="L0G1R9"/>